<dbReference type="AlphaFoldDB" id="A0A3P1XPV7"/>
<dbReference type="RefSeq" id="WP_124751778.1">
    <property type="nucleotide sequence ID" value="NZ_RQYS01000031.1"/>
</dbReference>
<proteinExistence type="predicted"/>
<evidence type="ECO:0000313" key="1">
    <source>
        <dbReference type="EMBL" id="RRD60096.1"/>
    </source>
</evidence>
<dbReference type="OrthoDB" id="571871at2"/>
<dbReference type="Proteomes" id="UP000278609">
    <property type="component" value="Unassembled WGS sequence"/>
</dbReference>
<reference evidence="1 2" key="1">
    <citation type="submission" date="2018-11" db="EMBL/GenBank/DDBJ databases">
        <title>Genomes From Bacteria Associated with the Canine Oral Cavity: a Test Case for Automated Genome-Based Taxonomic Assignment.</title>
        <authorList>
            <person name="Coil D.A."/>
            <person name="Jospin G."/>
            <person name="Darling A.E."/>
            <person name="Wallis C."/>
            <person name="Davis I.J."/>
            <person name="Harris S."/>
            <person name="Eisen J.A."/>
            <person name="Holcombe L.J."/>
            <person name="O'Flynn C."/>
        </authorList>
    </citation>
    <scope>NUCLEOTIDE SEQUENCE [LARGE SCALE GENOMIC DNA]</scope>
    <source>
        <strain evidence="1 2">OH2617_COT-023</strain>
    </source>
</reference>
<sequence>MKVPEKYYDEIFEFNGQWDMLSKCGLKILDKGGKKTVIVTELYQDNPGTSVTYAGYALARQICERKNLDLNDICYLECNPDTQSKLSFYDEEYFEVTFPEATGGNGRATYRQLSKDEVMALFV</sequence>
<dbReference type="EMBL" id="RQYS01000031">
    <property type="protein sequence ID" value="RRD60096.1"/>
    <property type="molecule type" value="Genomic_DNA"/>
</dbReference>
<organism evidence="1 2">
    <name type="scientific">Tannerella forsythia</name>
    <name type="common">Bacteroides forsythus</name>
    <dbReference type="NCBI Taxonomy" id="28112"/>
    <lineage>
        <taxon>Bacteria</taxon>
        <taxon>Pseudomonadati</taxon>
        <taxon>Bacteroidota</taxon>
        <taxon>Bacteroidia</taxon>
        <taxon>Bacteroidales</taxon>
        <taxon>Tannerellaceae</taxon>
        <taxon>Tannerella</taxon>
    </lineage>
</organism>
<comment type="caution">
    <text evidence="1">The sequence shown here is derived from an EMBL/GenBank/DDBJ whole genome shotgun (WGS) entry which is preliminary data.</text>
</comment>
<gene>
    <name evidence="1" type="ORF">EII40_08180</name>
</gene>
<accession>A0A3P1XPV7</accession>
<evidence type="ECO:0000313" key="2">
    <source>
        <dbReference type="Proteomes" id="UP000278609"/>
    </source>
</evidence>
<protein>
    <submittedName>
        <fullName evidence="1">Uncharacterized protein</fullName>
    </submittedName>
</protein>
<name>A0A3P1XPV7_TANFO</name>